<proteinExistence type="predicted"/>
<dbReference type="Proteomes" id="UP001214854">
    <property type="component" value="Unassembled WGS sequence"/>
</dbReference>
<comment type="caution">
    <text evidence="2">The sequence shown here is derived from an EMBL/GenBank/DDBJ whole genome shotgun (WGS) entry which is preliminary data.</text>
</comment>
<reference evidence="2 3" key="1">
    <citation type="submission" date="2023-01" db="EMBL/GenBank/DDBJ databases">
        <title>Novel species of the genus Asticcacaulis isolated from rivers.</title>
        <authorList>
            <person name="Lu H."/>
        </authorList>
    </citation>
    <scope>NUCLEOTIDE SEQUENCE [LARGE SCALE GENOMIC DNA]</scope>
    <source>
        <strain evidence="2 3">BYS171W</strain>
    </source>
</reference>
<feature type="signal peptide" evidence="1">
    <location>
        <begin position="1"/>
        <end position="22"/>
    </location>
</feature>
<dbReference type="CDD" id="cd14788">
    <property type="entry name" value="GumN"/>
    <property type="match status" value="1"/>
</dbReference>
<name>A0ABT5HSW3_9CAUL</name>
<protein>
    <submittedName>
        <fullName evidence="2">TraB/GumN family protein</fullName>
    </submittedName>
</protein>
<organism evidence="2 3">
    <name type="scientific">Asticcacaulis aquaticus</name>
    <dbReference type="NCBI Taxonomy" id="2984212"/>
    <lineage>
        <taxon>Bacteria</taxon>
        <taxon>Pseudomonadati</taxon>
        <taxon>Pseudomonadota</taxon>
        <taxon>Alphaproteobacteria</taxon>
        <taxon>Caulobacterales</taxon>
        <taxon>Caulobacteraceae</taxon>
        <taxon>Asticcacaulis</taxon>
    </lineage>
</organism>
<dbReference type="InterPro" id="IPR002816">
    <property type="entry name" value="TraB/PrgY/GumN_fam"/>
</dbReference>
<keyword evidence="1" id="KW-0732">Signal</keyword>
<gene>
    <name evidence="2" type="ORF">PQU92_07690</name>
</gene>
<sequence length="320" mass="33896">MPCLKSTLLAASLAFLPLAAQAQETITTGPAVRDGEEWITEVTVTARLPGPALWKVKKGESEVYILGAMPVMTKRIPWNSNRVERVIGLSNVLLTAPEAKGGIIGITKLQLNKGLPMGKTLDQVLPPALITRFNAVAAAHGLDATKYRKSAPLWAVAALRQDVYDKVGIATRDPEKTLLRFAKDKKLKTKPVGSFSVAKAIGRVDAFTTAQENACVAATLDEIEFATAHSRAATEAWAIGDLKTVQRLSPDSAMLACLEGAPNTSAMLGKTVTQTVESIDTALKTPGKSLIVLPLSALLVKGGALQQLEAQGAVITTPEL</sequence>
<dbReference type="EMBL" id="JAQQKX010000005">
    <property type="protein sequence ID" value="MDC7683155.1"/>
    <property type="molecule type" value="Genomic_DNA"/>
</dbReference>
<evidence type="ECO:0000256" key="1">
    <source>
        <dbReference type="SAM" id="SignalP"/>
    </source>
</evidence>
<dbReference type="RefSeq" id="WP_272747635.1">
    <property type="nucleotide sequence ID" value="NZ_JAQQKX010000005.1"/>
</dbReference>
<feature type="chain" id="PRO_5047019801" evidence="1">
    <location>
        <begin position="23"/>
        <end position="320"/>
    </location>
</feature>
<evidence type="ECO:0000313" key="2">
    <source>
        <dbReference type="EMBL" id="MDC7683155.1"/>
    </source>
</evidence>
<evidence type="ECO:0000313" key="3">
    <source>
        <dbReference type="Proteomes" id="UP001214854"/>
    </source>
</evidence>
<accession>A0ABT5HSW3</accession>
<dbReference type="Pfam" id="PF01963">
    <property type="entry name" value="TraB_PrgY_gumN"/>
    <property type="match status" value="1"/>
</dbReference>
<keyword evidence="3" id="KW-1185">Reference proteome</keyword>